<dbReference type="InterPro" id="IPR042063">
    <property type="entry name" value="Ubi_acti_E1_SCCH"/>
</dbReference>
<gene>
    <name evidence="11" type="primary">UBA1</name>
    <name evidence="11" type="ORF">H4219_002326</name>
</gene>
<evidence type="ECO:0000313" key="11">
    <source>
        <dbReference type="EMBL" id="KAJ1918876.1"/>
    </source>
</evidence>
<dbReference type="FunFam" id="3.40.50.12550:FF:000001">
    <property type="entry name" value="Ubiquitin-activating enzyme E1 1"/>
    <property type="match status" value="1"/>
</dbReference>
<dbReference type="Gene3D" id="1.10.10.2660">
    <property type="entry name" value="Ubiquitin-activating enzyme E1, SCCH domain"/>
    <property type="match status" value="1"/>
</dbReference>
<dbReference type="InterPro" id="IPR018075">
    <property type="entry name" value="UBQ-activ_enz_E1"/>
</dbReference>
<proteinExistence type="inferred from homology"/>
<dbReference type="Gene3D" id="3.10.290.60">
    <property type="entry name" value="Ubiquitin-activating enzyme E1, UFD domain"/>
    <property type="match status" value="1"/>
</dbReference>
<dbReference type="SMART" id="SM00985">
    <property type="entry name" value="UBA_e1_C"/>
    <property type="match status" value="1"/>
</dbReference>
<organism evidence="11 12">
    <name type="scientific">Mycoemilia scoparia</name>
    <dbReference type="NCBI Taxonomy" id="417184"/>
    <lineage>
        <taxon>Eukaryota</taxon>
        <taxon>Fungi</taxon>
        <taxon>Fungi incertae sedis</taxon>
        <taxon>Zoopagomycota</taxon>
        <taxon>Kickxellomycotina</taxon>
        <taxon>Kickxellomycetes</taxon>
        <taxon>Kickxellales</taxon>
        <taxon>Kickxellaceae</taxon>
        <taxon>Mycoemilia</taxon>
    </lineage>
</organism>
<feature type="region of interest" description="Disordered" evidence="9">
    <location>
        <begin position="764"/>
        <end position="791"/>
    </location>
</feature>
<accession>A0A9W8A4B0</accession>
<dbReference type="InterPro" id="IPR019572">
    <property type="entry name" value="UBA_E1_SCCH"/>
</dbReference>
<dbReference type="EMBL" id="JANBPU010000036">
    <property type="protein sequence ID" value="KAJ1918876.1"/>
    <property type="molecule type" value="Genomic_DNA"/>
</dbReference>
<evidence type="ECO:0000256" key="2">
    <source>
        <dbReference type="ARBA" id="ARBA00004906"/>
    </source>
</evidence>
<dbReference type="PRINTS" id="PR01849">
    <property type="entry name" value="UBIQUITINACT"/>
</dbReference>
<evidence type="ECO:0000313" key="12">
    <source>
        <dbReference type="Proteomes" id="UP001150538"/>
    </source>
</evidence>
<dbReference type="GO" id="GO:0005634">
    <property type="term" value="C:nucleus"/>
    <property type="evidence" value="ECO:0007669"/>
    <property type="project" value="TreeGrafter"/>
</dbReference>
<reference evidence="11" key="1">
    <citation type="submission" date="2022-07" db="EMBL/GenBank/DDBJ databases">
        <title>Phylogenomic reconstructions and comparative analyses of Kickxellomycotina fungi.</title>
        <authorList>
            <person name="Reynolds N.K."/>
            <person name="Stajich J.E."/>
            <person name="Barry K."/>
            <person name="Grigoriev I.V."/>
            <person name="Crous P."/>
            <person name="Smith M.E."/>
        </authorList>
    </citation>
    <scope>NUCLEOTIDE SEQUENCE</scope>
    <source>
        <strain evidence="11">NBRC 100468</strain>
    </source>
</reference>
<dbReference type="GO" id="GO:0004839">
    <property type="term" value="F:ubiquitin activating enzyme activity"/>
    <property type="evidence" value="ECO:0007669"/>
    <property type="project" value="UniProtKB-EC"/>
</dbReference>
<dbReference type="FunFam" id="3.10.290.60:FF:000001">
    <property type="entry name" value="Ubiquitin-activating enzyme E1 2"/>
    <property type="match status" value="1"/>
</dbReference>
<dbReference type="PANTHER" id="PTHR10953">
    <property type="entry name" value="UBIQUITIN-ACTIVATING ENZYME E1"/>
    <property type="match status" value="1"/>
</dbReference>
<dbReference type="InterPro" id="IPR018965">
    <property type="entry name" value="Ub-activating_enz_E1_C"/>
</dbReference>
<keyword evidence="8" id="KW-0067">ATP-binding</keyword>
<keyword evidence="6" id="KW-0547">Nucleotide-binding</keyword>
<dbReference type="Gene3D" id="3.40.50.720">
    <property type="entry name" value="NAD(P)-binding Rossmann-like Domain"/>
    <property type="match status" value="1"/>
</dbReference>
<dbReference type="OrthoDB" id="10252231at2759"/>
<dbReference type="CDD" id="cd01491">
    <property type="entry name" value="Ube1_repeat1"/>
    <property type="match status" value="1"/>
</dbReference>
<dbReference type="Gene3D" id="2.40.30.180">
    <property type="entry name" value="Ubiquitin-activating enzyme E1, FCCH domain"/>
    <property type="match status" value="1"/>
</dbReference>
<dbReference type="NCBIfam" id="TIGR01408">
    <property type="entry name" value="Ube1"/>
    <property type="match status" value="1"/>
</dbReference>
<dbReference type="Gene3D" id="3.40.50.12550">
    <property type="entry name" value="Ubiquitin-activating enzyme E1, inactive adenylation domain, subdomain 2"/>
    <property type="match status" value="1"/>
</dbReference>
<dbReference type="EC" id="6.2.1.45" evidence="4"/>
<dbReference type="Pfam" id="PF00899">
    <property type="entry name" value="ThiF"/>
    <property type="match status" value="2"/>
</dbReference>
<dbReference type="InterPro" id="IPR045886">
    <property type="entry name" value="ThiF/MoeB/HesA"/>
</dbReference>
<dbReference type="GO" id="GO:0005737">
    <property type="term" value="C:cytoplasm"/>
    <property type="evidence" value="ECO:0007669"/>
    <property type="project" value="TreeGrafter"/>
</dbReference>
<dbReference type="FunFam" id="3.40.50.720:FF:000015">
    <property type="entry name" value="Ubiquitin-activating enzyme E1 1"/>
    <property type="match status" value="1"/>
</dbReference>
<dbReference type="GO" id="GO:0005524">
    <property type="term" value="F:ATP binding"/>
    <property type="evidence" value="ECO:0007669"/>
    <property type="project" value="UniProtKB-KW"/>
</dbReference>
<dbReference type="FunFam" id="3.50.50.80:FF:000001">
    <property type="entry name" value="ubiquitin-like modifier-activating enzyme 1"/>
    <property type="match status" value="1"/>
</dbReference>
<dbReference type="InterPro" id="IPR000011">
    <property type="entry name" value="UBQ/SUMO-activ_enz_E1-like"/>
</dbReference>
<dbReference type="CDD" id="cd01490">
    <property type="entry name" value="Ube1_repeat2"/>
    <property type="match status" value="1"/>
</dbReference>
<feature type="domain" description="Ubiquitin-activating enzyme E1 C-terminal" evidence="10">
    <location>
        <begin position="890"/>
        <end position="1015"/>
    </location>
</feature>
<dbReference type="InterPro" id="IPR042449">
    <property type="entry name" value="Ub-E1_IAD_1"/>
</dbReference>
<keyword evidence="7" id="KW-0833">Ubl conjugation pathway</keyword>
<protein>
    <recommendedName>
        <fullName evidence="4">E1 ubiquitin-activating enzyme</fullName>
        <ecNumber evidence="4">6.2.1.45</ecNumber>
    </recommendedName>
</protein>
<evidence type="ECO:0000256" key="7">
    <source>
        <dbReference type="ARBA" id="ARBA00022786"/>
    </source>
</evidence>
<comment type="similarity">
    <text evidence="3">Belongs to the ubiquitin-activating E1 family.</text>
</comment>
<evidence type="ECO:0000256" key="8">
    <source>
        <dbReference type="ARBA" id="ARBA00022840"/>
    </source>
</evidence>
<evidence type="ECO:0000256" key="5">
    <source>
        <dbReference type="ARBA" id="ARBA00022598"/>
    </source>
</evidence>
<comment type="catalytic activity">
    <reaction evidence="1">
        <text>ATP + ubiquitin + [E1 ubiquitin-activating enzyme]-L-cysteine = AMP + diphosphate + S-ubiquitinyl-[E1 ubiquitin-activating enzyme]-L-cysteine.</text>
        <dbReference type="EC" id="6.2.1.45"/>
    </reaction>
</comment>
<dbReference type="SUPFAM" id="SSF69572">
    <property type="entry name" value="Activating enzymes of the ubiquitin-like proteins"/>
    <property type="match status" value="2"/>
</dbReference>
<evidence type="ECO:0000256" key="1">
    <source>
        <dbReference type="ARBA" id="ARBA00000488"/>
    </source>
</evidence>
<evidence type="ECO:0000256" key="6">
    <source>
        <dbReference type="ARBA" id="ARBA00022741"/>
    </source>
</evidence>
<evidence type="ECO:0000259" key="10">
    <source>
        <dbReference type="SMART" id="SM00985"/>
    </source>
</evidence>
<keyword evidence="12" id="KW-1185">Reference proteome</keyword>
<dbReference type="InterPro" id="IPR042302">
    <property type="entry name" value="E1_FCCH_sf"/>
</dbReference>
<dbReference type="GO" id="GO:0006511">
    <property type="term" value="P:ubiquitin-dependent protein catabolic process"/>
    <property type="evidence" value="ECO:0007669"/>
    <property type="project" value="TreeGrafter"/>
</dbReference>
<dbReference type="InterPro" id="IPR038252">
    <property type="entry name" value="UBA_E1_C_sf"/>
</dbReference>
<dbReference type="InterPro" id="IPR000594">
    <property type="entry name" value="ThiF_NAD_FAD-bd"/>
</dbReference>
<evidence type="ECO:0000256" key="9">
    <source>
        <dbReference type="SAM" id="MobiDB-lite"/>
    </source>
</evidence>
<sequence>MEIEMKSPNQAIDEGLYSRQLYVLGHEAMKKMSESNILIIGLNGLGCEIAKNVVLAGVKSVTLYDTSPVELKDLSTQFFLTEQDVGKPRAEVAAPRLAELNQYVPVTVYDAELKPENLVGFKCVVVADMPLEQQLEFSDFAHNNGIHYISTRLHGLFGLVFNDFGKNFVVIDDNGEQPINGMIEAISRTPEGDYVVTALGESRHGLSTGDYVTFSKVKGLEGLNGCEPLEIKVISPQSFSIGKPELSGEYQPSGLYEQVKQPVTLNFKSFREAITSPEFLVTDFAKFDRPAQIHVGILGLDRFYNEHKALPRPWNEEDAKEVLRHAHAINETLEQKADINDDIVKQISYQAHGNLSPMVALFGGIVAQEVLKSVTNKFTPINNFLYFDSLESLPPKFKPTEEDVALTGSRYDGQIAVFGKSFQMKLENLRLFLVGSGAIGCEMLKNWAMMGVGTGDNGIIRITDMDTIEKSNLNRQFLFRPRDVGKLKSDTAAAAVTAMNPKLAGKIVTYQDPVDVATEHIFDDSFFDGVDIVTNALDNIKARRYMDSRCVHYCKPLLESGTLGTKGNVQVIVPYMTESYSDSQDPEEKSIPSCTLKNFPNAIEHTIQWARDLFAGLFFQPAQEINQYLSTPNYLDTIDRGQRQEAVVSIHQYLVEQRPKTFEQCIERARHKFQEYYYNNIEQLLYAFPPDARTSSGDLFWSPPKQVPTSIKFDSANPLHIDFIESVSNLFAFIYGLKGSRDRDYIAKLAAAVAVPEFQPKSNVQIKVTDDEPDKEGESNDDPMDLETLEDSLPDPKSLTGFHMIPAEFEKDDDTNFHIDFVTAASNLRALNYSIDQADRHKTKQVAGKIIPAIATTTALVTGLSCLELYKLASDLGQEDKEKKHTIEDYKNGFVNIALPFFGFSEPFPPQYREVKDFKFSIWDKIRIEQDLTIQEIIDHVSDKYSLTVSSISSGVKMLYSVWFGAAHKERLNKRLSEVYRTVMGLEKLPPHIKWAVLDVGAEDDEQEDVDLPQLFVRINN</sequence>
<evidence type="ECO:0000256" key="4">
    <source>
        <dbReference type="ARBA" id="ARBA00012990"/>
    </source>
</evidence>
<dbReference type="GO" id="GO:0006974">
    <property type="term" value="P:DNA damage response"/>
    <property type="evidence" value="ECO:0007669"/>
    <property type="project" value="TreeGrafter"/>
</dbReference>
<dbReference type="Pfam" id="PF09358">
    <property type="entry name" value="E1_UFD"/>
    <property type="match status" value="1"/>
</dbReference>
<dbReference type="Proteomes" id="UP001150538">
    <property type="component" value="Unassembled WGS sequence"/>
</dbReference>
<comment type="caution">
    <text evidence="11">The sequence shown here is derived from an EMBL/GenBank/DDBJ whole genome shotgun (WGS) entry which is preliminary data.</text>
</comment>
<feature type="compositionally biased region" description="Acidic residues" evidence="9">
    <location>
        <begin position="771"/>
        <end position="791"/>
    </location>
</feature>
<dbReference type="Pfam" id="PF10585">
    <property type="entry name" value="UBA_E1_SCCH"/>
    <property type="match status" value="1"/>
</dbReference>
<name>A0A9W8A4B0_9FUNG</name>
<comment type="pathway">
    <text evidence="2">Protein modification; protein ubiquitination.</text>
</comment>
<dbReference type="AlphaFoldDB" id="A0A9W8A4B0"/>
<evidence type="ECO:0000256" key="3">
    <source>
        <dbReference type="ARBA" id="ARBA00005673"/>
    </source>
</evidence>
<dbReference type="FunFam" id="1.10.10.2660:FF:000001">
    <property type="entry name" value="Ubiquitin-activating enzyme E1 1"/>
    <property type="match status" value="1"/>
</dbReference>
<dbReference type="Gene3D" id="3.50.50.80">
    <property type="entry name" value="Ubiquitin-activating enzyme E1, inactive adenylation domain, subdomain 1"/>
    <property type="match status" value="1"/>
</dbReference>
<dbReference type="InterPro" id="IPR035985">
    <property type="entry name" value="Ubiquitin-activating_enz"/>
</dbReference>
<dbReference type="PANTHER" id="PTHR10953:SF4">
    <property type="entry name" value="UBIQUITIN-ACTIVATING ENZYME E1 C-TERMINAL DOMAIN-CONTAINING PROTEIN"/>
    <property type="match status" value="1"/>
</dbReference>
<keyword evidence="5 11" id="KW-0436">Ligase</keyword>